<evidence type="ECO:0000256" key="2">
    <source>
        <dbReference type="SAM" id="SignalP"/>
    </source>
</evidence>
<keyword evidence="3" id="KW-1185">Reference proteome</keyword>
<evidence type="ECO:0000256" key="1">
    <source>
        <dbReference type="ARBA" id="ARBA00007091"/>
    </source>
</evidence>
<feature type="chain" id="PRO_5042493401" evidence="2">
    <location>
        <begin position="24"/>
        <end position="140"/>
    </location>
</feature>
<sequence length="140" mass="15758">MLRAGIMLVTAAVLLMSALCCTGQQINVNTFDPDCIDIFPQDEMRMCQGGLKVDYPEAGDVACSVITKCYDFRSLITNKWPAPSVVFPTATLDAKYVLVMVDPDAPSHTNPIWKYWRHWLVSNIKHHRQRSSIAKSFVKP</sequence>
<accession>A0AAJ7T0L8</accession>
<comment type="similarity">
    <text evidence="1">Belongs to the phosphatidylethanolamine-binding protein family.</text>
</comment>
<dbReference type="InterPro" id="IPR008914">
    <property type="entry name" value="PEBP"/>
</dbReference>
<evidence type="ECO:0000313" key="4">
    <source>
        <dbReference type="RefSeq" id="XP_032807932.1"/>
    </source>
</evidence>
<feature type="signal peptide" evidence="2">
    <location>
        <begin position="1"/>
        <end position="23"/>
    </location>
</feature>
<dbReference type="InterPro" id="IPR001858">
    <property type="entry name" value="Phosphatidylethanolamine-bd_CS"/>
</dbReference>
<proteinExistence type="inferred from homology"/>
<protein>
    <submittedName>
        <fullName evidence="4">Phosphatidylethanolamine-binding protein 4</fullName>
    </submittedName>
</protein>
<organism evidence="3 4">
    <name type="scientific">Petromyzon marinus</name>
    <name type="common">Sea lamprey</name>
    <dbReference type="NCBI Taxonomy" id="7757"/>
    <lineage>
        <taxon>Eukaryota</taxon>
        <taxon>Metazoa</taxon>
        <taxon>Chordata</taxon>
        <taxon>Craniata</taxon>
        <taxon>Vertebrata</taxon>
        <taxon>Cyclostomata</taxon>
        <taxon>Hyperoartia</taxon>
        <taxon>Petromyzontiformes</taxon>
        <taxon>Petromyzontidae</taxon>
        <taxon>Petromyzon</taxon>
    </lineage>
</organism>
<dbReference type="InterPro" id="IPR036610">
    <property type="entry name" value="PEBP-like_sf"/>
</dbReference>
<name>A0AAJ7T0L8_PETMA</name>
<evidence type="ECO:0000313" key="3">
    <source>
        <dbReference type="Proteomes" id="UP001318040"/>
    </source>
</evidence>
<dbReference type="KEGG" id="pmrn:116941222"/>
<dbReference type="RefSeq" id="XP_032807932.1">
    <property type="nucleotide sequence ID" value="XM_032952041.1"/>
</dbReference>
<dbReference type="Gene3D" id="3.90.280.10">
    <property type="entry name" value="PEBP-like"/>
    <property type="match status" value="1"/>
</dbReference>
<reference evidence="4" key="1">
    <citation type="submission" date="2025-08" db="UniProtKB">
        <authorList>
            <consortium name="RefSeq"/>
        </authorList>
    </citation>
    <scope>IDENTIFICATION</scope>
    <source>
        <tissue evidence="4">Sperm</tissue>
    </source>
</reference>
<dbReference type="SUPFAM" id="SSF49777">
    <property type="entry name" value="PEBP-like"/>
    <property type="match status" value="1"/>
</dbReference>
<dbReference type="Pfam" id="PF01161">
    <property type="entry name" value="PBP"/>
    <property type="match status" value="1"/>
</dbReference>
<dbReference type="CTD" id="157310"/>
<dbReference type="Proteomes" id="UP001318040">
    <property type="component" value="Chromosome 11"/>
</dbReference>
<dbReference type="PROSITE" id="PS01220">
    <property type="entry name" value="PBP"/>
    <property type="match status" value="1"/>
</dbReference>
<dbReference type="AlphaFoldDB" id="A0AAJ7T0L8"/>
<gene>
    <name evidence="4" type="primary">PEBP4</name>
</gene>
<dbReference type="InterPro" id="IPR035810">
    <property type="entry name" value="PEBP_euk"/>
</dbReference>
<dbReference type="PANTHER" id="PTHR11362:SF82">
    <property type="entry name" value="PHOSPHATIDYLETHANOLAMINE-BINDING PROTEIN 4"/>
    <property type="match status" value="1"/>
</dbReference>
<keyword evidence="2" id="KW-0732">Signal</keyword>
<dbReference type="PANTHER" id="PTHR11362">
    <property type="entry name" value="PHOSPHATIDYLETHANOLAMINE-BINDING PROTEIN"/>
    <property type="match status" value="1"/>
</dbReference>